<evidence type="ECO:0000313" key="1">
    <source>
        <dbReference type="EMBL" id="ODV94987.1"/>
    </source>
</evidence>
<protein>
    <submittedName>
        <fullName evidence="1">Uncharacterized protein</fullName>
    </submittedName>
</protein>
<organism evidence="1 2">
    <name type="scientific">Pachysolen tannophilus NRRL Y-2460</name>
    <dbReference type="NCBI Taxonomy" id="669874"/>
    <lineage>
        <taxon>Eukaryota</taxon>
        <taxon>Fungi</taxon>
        <taxon>Dikarya</taxon>
        <taxon>Ascomycota</taxon>
        <taxon>Saccharomycotina</taxon>
        <taxon>Pichiomycetes</taxon>
        <taxon>Pachysolenaceae</taxon>
        <taxon>Pachysolen</taxon>
    </lineage>
</organism>
<dbReference type="InterPro" id="IPR035278">
    <property type="entry name" value="DUF5355"/>
</dbReference>
<dbReference type="AlphaFoldDB" id="A0A1E4TTC3"/>
<sequence length="452" mass="52138">MILLPIGLVPVQVREVSSSIPLDIINKRLSLIDNSDLIKYVSNLSDYINLIFMYYKNSLGSIDKIKNDRTIFCLNQAPWKELANSKKKPLTSSTSWSLRQELVLSVISLSLTYNQLSSNLIYKIIKYGTNDNGLIKKSEETQLWNMSNNYLKNSLLHLKFLIDNDIIDENDQIMETSLRFLNFIDHLIESSLQLSMLIKLNHLELVKILEDNWNFNISSQTNFSILLKVSIYVYDQLTLLENFNINPEINQFLKIIKTYVKIYVCYYLSLENYQKDNLGLSIGLINYVNELLLKNKNNFFEVHEQDRNNKTSKLKASNFINKLKDSKKSNGGSSGSSIIKNENSTLLIKRIIQEKDQKINKDFNIYLSACCLMDLNNLIKLINVVNLKLLKENENINFDAISDKSQVMQFLTENLPSGRKVPLSIDQNWIPSCFKDNNDANEIGEISAEGYY</sequence>
<dbReference type="Pfam" id="PF17306">
    <property type="entry name" value="DUF5355"/>
    <property type="match status" value="1"/>
</dbReference>
<dbReference type="OrthoDB" id="3980807at2759"/>
<proteinExistence type="predicted"/>
<keyword evidence="2" id="KW-1185">Reference proteome</keyword>
<evidence type="ECO:0000313" key="2">
    <source>
        <dbReference type="Proteomes" id="UP000094236"/>
    </source>
</evidence>
<reference evidence="2" key="1">
    <citation type="submission" date="2016-05" db="EMBL/GenBank/DDBJ databases">
        <title>Comparative genomics of biotechnologically important yeasts.</title>
        <authorList>
            <consortium name="DOE Joint Genome Institute"/>
            <person name="Riley R."/>
            <person name="Haridas S."/>
            <person name="Wolfe K.H."/>
            <person name="Lopes M.R."/>
            <person name="Hittinger C.T."/>
            <person name="Goker M."/>
            <person name="Salamov A."/>
            <person name="Wisecaver J."/>
            <person name="Long T.M."/>
            <person name="Aerts A.L."/>
            <person name="Barry K."/>
            <person name="Choi C."/>
            <person name="Clum A."/>
            <person name="Coughlan A.Y."/>
            <person name="Deshpande S."/>
            <person name="Douglass A.P."/>
            <person name="Hanson S.J."/>
            <person name="Klenk H.-P."/>
            <person name="Labutti K."/>
            <person name="Lapidus A."/>
            <person name="Lindquist E."/>
            <person name="Lipzen A."/>
            <person name="Meier-Kolthoff J.P."/>
            <person name="Ohm R.A."/>
            <person name="Otillar R.P."/>
            <person name="Pangilinan J."/>
            <person name="Peng Y."/>
            <person name="Rokas A."/>
            <person name="Rosa C.A."/>
            <person name="Scheuner C."/>
            <person name="Sibirny A.A."/>
            <person name="Slot J.C."/>
            <person name="Stielow J.B."/>
            <person name="Sun H."/>
            <person name="Kurtzman C.P."/>
            <person name="Blackwell M."/>
            <person name="Grigoriev I.V."/>
            <person name="Jeffries T.W."/>
        </authorList>
    </citation>
    <scope>NUCLEOTIDE SEQUENCE [LARGE SCALE GENOMIC DNA]</scope>
    <source>
        <strain evidence="2">NRRL Y-2460</strain>
    </source>
</reference>
<dbReference type="Proteomes" id="UP000094236">
    <property type="component" value="Unassembled WGS sequence"/>
</dbReference>
<dbReference type="EMBL" id="KV454015">
    <property type="protein sequence ID" value="ODV94987.1"/>
    <property type="molecule type" value="Genomic_DNA"/>
</dbReference>
<accession>A0A1E4TTC3</accession>
<gene>
    <name evidence="1" type="ORF">PACTADRAFT_34734</name>
</gene>
<name>A0A1E4TTC3_PACTA</name>